<evidence type="ECO:0000313" key="2">
    <source>
        <dbReference type="Proteomes" id="UP000051859"/>
    </source>
</evidence>
<dbReference type="PANTHER" id="PTHR48098">
    <property type="entry name" value="ENTEROCHELIN ESTERASE-RELATED"/>
    <property type="match status" value="1"/>
</dbReference>
<reference evidence="1 2" key="1">
    <citation type="journal article" date="2015" name="Genome Announc.">
        <title>Expanding the biotechnology potential of lactobacilli through comparative genomics of 213 strains and associated genera.</title>
        <authorList>
            <person name="Sun Z."/>
            <person name="Harris H.M."/>
            <person name="McCann A."/>
            <person name="Guo C."/>
            <person name="Argimon S."/>
            <person name="Zhang W."/>
            <person name="Yang X."/>
            <person name="Jeffery I.B."/>
            <person name="Cooney J.C."/>
            <person name="Kagawa T.F."/>
            <person name="Liu W."/>
            <person name="Song Y."/>
            <person name="Salvetti E."/>
            <person name="Wrobel A."/>
            <person name="Rasinkangas P."/>
            <person name="Parkhill J."/>
            <person name="Rea M.C."/>
            <person name="O'Sullivan O."/>
            <person name="Ritari J."/>
            <person name="Douillard F.P."/>
            <person name="Paul Ross R."/>
            <person name="Yang R."/>
            <person name="Briner A.E."/>
            <person name="Felis G.E."/>
            <person name="de Vos W.M."/>
            <person name="Barrangou R."/>
            <person name="Klaenhammer T.R."/>
            <person name="Caufield P.W."/>
            <person name="Cui Y."/>
            <person name="Zhang H."/>
            <person name="O'Toole P.W."/>
        </authorList>
    </citation>
    <scope>NUCLEOTIDE SEQUENCE [LARGE SCALE GENOMIC DNA]</scope>
    <source>
        <strain evidence="1 2">DSM 18001</strain>
    </source>
</reference>
<comment type="caution">
    <text evidence="1">The sequence shown here is derived from an EMBL/GenBank/DDBJ whole genome shotgun (WGS) entry which is preliminary data.</text>
</comment>
<dbReference type="SUPFAM" id="SSF53474">
    <property type="entry name" value="alpha/beta-Hydrolases"/>
    <property type="match status" value="1"/>
</dbReference>
<name>A0A0R2KUE9_9LACO</name>
<protein>
    <submittedName>
        <fullName evidence="1">Acetylesterase</fullName>
    </submittedName>
</protein>
<dbReference type="Gene3D" id="3.40.50.1820">
    <property type="entry name" value="alpha/beta hydrolase"/>
    <property type="match status" value="1"/>
</dbReference>
<dbReference type="Pfam" id="PF00756">
    <property type="entry name" value="Esterase"/>
    <property type="match status" value="1"/>
</dbReference>
<dbReference type="PANTHER" id="PTHR48098:SF1">
    <property type="entry name" value="DIACYLGLYCEROL ACYLTRANSFERASE_MYCOLYLTRANSFERASE AG85A"/>
    <property type="match status" value="1"/>
</dbReference>
<dbReference type="PATRIC" id="fig|331679.3.peg.890"/>
<sequence length="260" mass="30236">MSIHQNNIFSNTLHQYVHVNVILPEPMGDHKQVKTQFVRGNHRLPTLWLLHGLSGDAMSWLRNTNIEHYASELGLAVVMPETQRGFYTNIKDGPQYWDFLTKELVERMRFIFPLSDNPSENFLMGTSMGGYAVLKWGLSVPQKFNSIVAFSPVADLIDWRDHHHDLMPDFSFVFHDLNIEEAPLNINALLKQLDPADNQLKVFMSTGTTDFLRDMDLKFKIKFEQKLSDRFTWDEQSGGHNWTLWNSELPVAMNWLKQNM</sequence>
<dbReference type="Proteomes" id="UP000051859">
    <property type="component" value="Unassembled WGS sequence"/>
</dbReference>
<dbReference type="InterPro" id="IPR050583">
    <property type="entry name" value="Mycobacterial_A85_antigen"/>
</dbReference>
<dbReference type="RefSeq" id="WP_057804096.1">
    <property type="nucleotide sequence ID" value="NZ_JQBX01000021.1"/>
</dbReference>
<evidence type="ECO:0000313" key="1">
    <source>
        <dbReference type="EMBL" id="KRN93208.1"/>
    </source>
</evidence>
<gene>
    <name evidence="1" type="ORF">IV81_GL000885</name>
</gene>
<dbReference type="GO" id="GO:0016747">
    <property type="term" value="F:acyltransferase activity, transferring groups other than amino-acyl groups"/>
    <property type="evidence" value="ECO:0007669"/>
    <property type="project" value="TreeGrafter"/>
</dbReference>
<accession>A0A0R2KUE9</accession>
<dbReference type="STRING" id="331679.IV81_GL000885"/>
<organism evidence="1 2">
    <name type="scientific">Pediococcus stilesii</name>
    <dbReference type="NCBI Taxonomy" id="331679"/>
    <lineage>
        <taxon>Bacteria</taxon>
        <taxon>Bacillati</taxon>
        <taxon>Bacillota</taxon>
        <taxon>Bacilli</taxon>
        <taxon>Lactobacillales</taxon>
        <taxon>Lactobacillaceae</taxon>
        <taxon>Pediococcus</taxon>
    </lineage>
</organism>
<keyword evidence="2" id="KW-1185">Reference proteome</keyword>
<dbReference type="AlphaFoldDB" id="A0A0R2KUE9"/>
<dbReference type="InterPro" id="IPR029058">
    <property type="entry name" value="AB_hydrolase_fold"/>
</dbReference>
<dbReference type="EMBL" id="JQBX01000021">
    <property type="protein sequence ID" value="KRN93208.1"/>
    <property type="molecule type" value="Genomic_DNA"/>
</dbReference>
<proteinExistence type="predicted"/>
<dbReference type="InterPro" id="IPR000801">
    <property type="entry name" value="Esterase-like"/>
</dbReference>